<evidence type="ECO:0000313" key="2">
    <source>
        <dbReference type="Proteomes" id="UP001140091"/>
    </source>
</evidence>
<evidence type="ECO:0000313" key="1">
    <source>
        <dbReference type="EMBL" id="KAJ2925412.1"/>
    </source>
</evidence>
<sequence length="59" mass="6429">MLALSRLSPPAEELSLGQATSPACKDNILVRKGAGEKKDSHILRMDVFQQTLLQMGPHV</sequence>
<organism evidence="1 2">
    <name type="scientific">Candolleomyces eurysporus</name>
    <dbReference type="NCBI Taxonomy" id="2828524"/>
    <lineage>
        <taxon>Eukaryota</taxon>
        <taxon>Fungi</taxon>
        <taxon>Dikarya</taxon>
        <taxon>Basidiomycota</taxon>
        <taxon>Agaricomycotina</taxon>
        <taxon>Agaricomycetes</taxon>
        <taxon>Agaricomycetidae</taxon>
        <taxon>Agaricales</taxon>
        <taxon>Agaricineae</taxon>
        <taxon>Psathyrellaceae</taxon>
        <taxon>Candolleomyces</taxon>
    </lineage>
</organism>
<name>A0A9W8IZ87_9AGAR</name>
<comment type="caution">
    <text evidence="1">The sequence shown here is derived from an EMBL/GenBank/DDBJ whole genome shotgun (WGS) entry which is preliminary data.</text>
</comment>
<accession>A0A9W8IZ87</accession>
<feature type="non-terminal residue" evidence="1">
    <location>
        <position position="59"/>
    </location>
</feature>
<reference evidence="1" key="1">
    <citation type="submission" date="2022-06" db="EMBL/GenBank/DDBJ databases">
        <title>Genome Sequence of Candolleomyces eurysporus.</title>
        <authorList>
            <person name="Buettner E."/>
        </authorList>
    </citation>
    <scope>NUCLEOTIDE SEQUENCE</scope>
    <source>
        <strain evidence="1">VTCC 930004</strain>
    </source>
</reference>
<dbReference type="EMBL" id="JANBPK010001189">
    <property type="protein sequence ID" value="KAJ2925412.1"/>
    <property type="molecule type" value="Genomic_DNA"/>
</dbReference>
<dbReference type="Proteomes" id="UP001140091">
    <property type="component" value="Unassembled WGS sequence"/>
</dbReference>
<keyword evidence="2" id="KW-1185">Reference proteome</keyword>
<gene>
    <name evidence="1" type="ORF">H1R20_g11706</name>
</gene>
<proteinExistence type="predicted"/>
<protein>
    <submittedName>
        <fullName evidence="1">Uncharacterized protein</fullName>
    </submittedName>
</protein>
<dbReference type="AlphaFoldDB" id="A0A9W8IZ87"/>